<reference evidence="2 3" key="1">
    <citation type="submission" date="2020-09" db="EMBL/GenBank/DDBJ databases">
        <title>Biosynthesis of the nuclear factor of activated T cells inhibitor NFAT-133 and its congeners in Streptomyces pactum.</title>
        <authorList>
            <person name="Zhou W."/>
            <person name="Posri P."/>
            <person name="Abugrain M.E."/>
            <person name="Weisberg A.J."/>
            <person name="Chang J.H."/>
            <person name="Mahmud T."/>
        </authorList>
    </citation>
    <scope>NUCLEOTIDE SEQUENCE [LARGE SCALE GENOMIC DNA]</scope>
    <source>
        <strain evidence="2 3">ATCC 27456</strain>
    </source>
</reference>
<evidence type="ECO:0000313" key="2">
    <source>
        <dbReference type="EMBL" id="MBH5334922.1"/>
    </source>
</evidence>
<evidence type="ECO:0000259" key="1">
    <source>
        <dbReference type="Pfam" id="PF01814"/>
    </source>
</evidence>
<evidence type="ECO:0000313" key="3">
    <source>
        <dbReference type="Proteomes" id="UP000807371"/>
    </source>
</evidence>
<dbReference type="Proteomes" id="UP000807371">
    <property type="component" value="Unassembled WGS sequence"/>
</dbReference>
<accession>A0ABS0NII4</accession>
<dbReference type="EMBL" id="JACYXC010000001">
    <property type="protein sequence ID" value="MBH5334922.1"/>
    <property type="molecule type" value="Genomic_DNA"/>
</dbReference>
<keyword evidence="3" id="KW-1185">Reference proteome</keyword>
<organism evidence="2 3">
    <name type="scientific">Streptomyces pactum</name>
    <dbReference type="NCBI Taxonomy" id="68249"/>
    <lineage>
        <taxon>Bacteria</taxon>
        <taxon>Bacillati</taxon>
        <taxon>Actinomycetota</taxon>
        <taxon>Actinomycetes</taxon>
        <taxon>Kitasatosporales</taxon>
        <taxon>Streptomycetaceae</taxon>
        <taxon>Streptomyces</taxon>
    </lineage>
</organism>
<dbReference type="RefSeq" id="WP_197988552.1">
    <property type="nucleotide sequence ID" value="NZ_JACYXC010000001.1"/>
</dbReference>
<dbReference type="CDD" id="cd12108">
    <property type="entry name" value="Hr-like"/>
    <property type="match status" value="1"/>
</dbReference>
<dbReference type="Pfam" id="PF01814">
    <property type="entry name" value="Hemerythrin"/>
    <property type="match status" value="1"/>
</dbReference>
<feature type="domain" description="Hemerythrin-like" evidence="1">
    <location>
        <begin position="16"/>
        <end position="154"/>
    </location>
</feature>
<dbReference type="InterPro" id="IPR012312">
    <property type="entry name" value="Hemerythrin-like"/>
</dbReference>
<protein>
    <submittedName>
        <fullName evidence="2">Hemerythrin domain-containing protein</fullName>
    </submittedName>
</protein>
<proteinExistence type="predicted"/>
<dbReference type="Gene3D" id="1.20.120.520">
    <property type="entry name" value="nmb1532 protein domain like"/>
    <property type="match status" value="1"/>
</dbReference>
<sequence length="230" mass="26109">MSVHAAPRTPTRPHLTMMYAIHDAFRRDAALLMYAAQELTEPGPGATGENGTPGDLSAIKDHWVRFSGYLAAHQMTEDIVLWPAVRAHCRANAWHMRLLDAMEDDHSRLLPLTEQVDDALAGDDRPAVRRSTEDFCLFLLAHLDREEMEALPLVLATVTAEAWAVFEREQRRQLGAAWAADFYPWLLDGAPEDTRREALRRLPVARRLAFHALWRPRYAQRLRRCAPVAG</sequence>
<name>A0ABS0NII4_9ACTN</name>
<gene>
    <name evidence="2" type="ORF">IHE55_09010</name>
</gene>
<comment type="caution">
    <text evidence="2">The sequence shown here is derived from an EMBL/GenBank/DDBJ whole genome shotgun (WGS) entry which is preliminary data.</text>
</comment>